<comment type="function">
    <text evidence="4">Involved in the maturation of [NiFe] hydrogenases. Required for nickel insertion into the metal center of the hydrogenase.</text>
</comment>
<keyword evidence="2 4" id="KW-0479">Metal-binding</keyword>
<evidence type="ECO:0000313" key="6">
    <source>
        <dbReference type="EMBL" id="SSA38123.1"/>
    </source>
</evidence>
<evidence type="ECO:0000256" key="2">
    <source>
        <dbReference type="ARBA" id="ARBA00022723"/>
    </source>
</evidence>
<evidence type="ECO:0000256" key="1">
    <source>
        <dbReference type="ARBA" id="ARBA00022596"/>
    </source>
</evidence>
<comment type="caution">
    <text evidence="4">Lacks conserved residue(s) required for the propagation of feature annotation.</text>
</comment>
<dbReference type="InterPro" id="IPR000688">
    <property type="entry name" value="HypA/HybF"/>
</dbReference>
<dbReference type="PANTHER" id="PTHR34535">
    <property type="entry name" value="HYDROGENASE MATURATION FACTOR HYPA"/>
    <property type="match status" value="1"/>
</dbReference>
<dbReference type="Pfam" id="PF01155">
    <property type="entry name" value="HypA"/>
    <property type="match status" value="1"/>
</dbReference>
<dbReference type="Proteomes" id="UP000251571">
    <property type="component" value="Unassembled WGS sequence"/>
</dbReference>
<accession>A0A2Y9C3N3</accession>
<dbReference type="PANTHER" id="PTHR34535:SF3">
    <property type="entry name" value="HYDROGENASE MATURATION FACTOR HYPA"/>
    <property type="match status" value="1"/>
</dbReference>
<dbReference type="HAMAP" id="MF_00213">
    <property type="entry name" value="HypA_HybF"/>
    <property type="match status" value="1"/>
</dbReference>
<feature type="binding site" evidence="4">
    <location>
        <position position="227"/>
    </location>
    <ligand>
        <name>Zn(2+)</name>
        <dbReference type="ChEBI" id="CHEBI:29105"/>
    </ligand>
</feature>
<comment type="similarity">
    <text evidence="4">Belongs to the HypA/HybF family.</text>
</comment>
<dbReference type="SUPFAM" id="SSF56762">
    <property type="entry name" value="HydB/Nqo4-like"/>
    <property type="match status" value="1"/>
</dbReference>
<feature type="binding site" evidence="4">
    <location>
        <position position="243"/>
    </location>
    <ligand>
        <name>Zn(2+)</name>
        <dbReference type="ChEBI" id="CHEBI:29105"/>
    </ligand>
</feature>
<evidence type="ECO:0000256" key="3">
    <source>
        <dbReference type="ARBA" id="ARBA00022833"/>
    </source>
</evidence>
<reference evidence="5 7" key="2">
    <citation type="submission" date="2018-03" db="EMBL/GenBank/DDBJ databases">
        <title>Genomic Encyclopedia of Archaeal and Bacterial Type Strains, Phase II (KMG-II): from individual species to whole genera.</title>
        <authorList>
            <person name="Goeker M."/>
        </authorList>
    </citation>
    <scope>NUCLEOTIDE SEQUENCE [LARGE SCALE GENOMIC DNA]</scope>
    <source>
        <strain evidence="5 7">DSM 25227</strain>
    </source>
</reference>
<feature type="binding site" evidence="4">
    <location>
        <position position="240"/>
    </location>
    <ligand>
        <name>Zn(2+)</name>
        <dbReference type="ChEBI" id="CHEBI:29105"/>
    </ligand>
</feature>
<dbReference type="GO" id="GO:0051604">
    <property type="term" value="P:protein maturation"/>
    <property type="evidence" value="ECO:0007669"/>
    <property type="project" value="InterPro"/>
</dbReference>
<evidence type="ECO:0000313" key="7">
    <source>
        <dbReference type="Proteomes" id="UP000245839"/>
    </source>
</evidence>
<name>A0A2Y9C3N3_9RHOB</name>
<dbReference type="GO" id="GO:0016151">
    <property type="term" value="F:nickel cation binding"/>
    <property type="evidence" value="ECO:0007669"/>
    <property type="project" value="UniProtKB-UniRule"/>
</dbReference>
<dbReference type="EMBL" id="QGDJ01000001">
    <property type="protein sequence ID" value="PWJ21845.1"/>
    <property type="molecule type" value="Genomic_DNA"/>
</dbReference>
<proteinExistence type="inferred from homology"/>
<dbReference type="Gene3D" id="3.30.2320.80">
    <property type="match status" value="1"/>
</dbReference>
<evidence type="ECO:0000313" key="8">
    <source>
        <dbReference type="Proteomes" id="UP000251571"/>
    </source>
</evidence>
<keyword evidence="7" id="KW-1185">Reference proteome</keyword>
<dbReference type="EMBL" id="UETC01000001">
    <property type="protein sequence ID" value="SSA38123.1"/>
    <property type="molecule type" value="Genomic_DNA"/>
</dbReference>
<evidence type="ECO:0000313" key="5">
    <source>
        <dbReference type="EMBL" id="PWJ21845.1"/>
    </source>
</evidence>
<dbReference type="AlphaFoldDB" id="A0A2Y9C3N3"/>
<evidence type="ECO:0000256" key="4">
    <source>
        <dbReference type="HAMAP-Rule" id="MF_00213"/>
    </source>
</evidence>
<dbReference type="InterPro" id="IPR029014">
    <property type="entry name" value="NiFe-Hase_large"/>
</dbReference>
<dbReference type="GO" id="GO:0008270">
    <property type="term" value="F:zinc ion binding"/>
    <property type="evidence" value="ECO:0007669"/>
    <property type="project" value="UniProtKB-UniRule"/>
</dbReference>
<organism evidence="6 8">
    <name type="scientific">Jannaschia seohaensis</name>
    <dbReference type="NCBI Taxonomy" id="475081"/>
    <lineage>
        <taxon>Bacteria</taxon>
        <taxon>Pseudomonadati</taxon>
        <taxon>Pseudomonadota</taxon>
        <taxon>Alphaproteobacteria</taxon>
        <taxon>Rhodobacterales</taxon>
        <taxon>Roseobacteraceae</taxon>
        <taxon>Jannaschia</taxon>
    </lineage>
</organism>
<sequence length="264" mass="28207">MAEGLPPVDRARLCDGAPCENSVAARHMDKPAMRWIEARRGRGPLWRAAARLWDVEAALTGALPAIQVQSGEAIAPAARGTYGISLTVACGRVTDFARITPTDQLLTPGGILDRALATLPPAKAGLGPLMLDILDPCSPVRLRSVSLGEVSHAWMSLCEGIRRVVDQAAAGEDVTRVTRVRLEIGRFAGVEKPALRFAWEVVMRGSKAEGAALEMIDLPGRALCFYCAETVELDGRLDPCPTCGGGKLVPEGGDEMRIKDMEVI</sequence>
<feature type="binding site" evidence="4">
    <location>
        <position position="224"/>
    </location>
    <ligand>
        <name>Zn(2+)</name>
        <dbReference type="ChEBI" id="CHEBI:29105"/>
    </ligand>
</feature>
<protein>
    <recommendedName>
        <fullName evidence="4">Hydrogenase maturation factor HypA</fullName>
    </recommendedName>
</protein>
<dbReference type="Proteomes" id="UP000245839">
    <property type="component" value="Unassembled WGS sequence"/>
</dbReference>
<reference evidence="6 8" key="1">
    <citation type="submission" date="2016-10" db="EMBL/GenBank/DDBJ databases">
        <authorList>
            <person name="Cai Z."/>
        </authorList>
    </citation>
    <scope>NUCLEOTIDE SEQUENCE [LARGE SCALE GENOMIC DNA]</scope>
    <source>
        <strain evidence="6 8">DSM 25227</strain>
    </source>
</reference>
<keyword evidence="3 4" id="KW-0862">Zinc</keyword>
<gene>
    <name evidence="4" type="primary">hypA</name>
    <name evidence="5" type="ORF">BCF38_101253</name>
    <name evidence="6" type="ORF">SAMN05421539_101253</name>
</gene>
<keyword evidence="1 4" id="KW-0533">Nickel</keyword>